<name>A0A2H5Y9E6_9CHLR</name>
<sequence>MGCSGWTGARLGRMDPGGGGGGPACCYPLSAAPGSNLAGAILIPGVVGGGPGDPTVPSALAQHLPFREPLPSWLSGGSLQHPPAGRYPWIADQPGSRPGLVCAPRPAGPSRRGIALATGSETGSDGGGSVCGISGPVWSMVGLGRRMGMGAPVSGPHDPFFAPYRRSCPPTSCGPVDGAGFRQPGVPNRASGDLHGSQCLSFVAVWGWEVSIYPPHLVSARAISHPGPVAFPVEGNGLGSCPASSGGPGDPLSGCLGCANRDSGADRPGPVGDPARAQTGKDAGAGV</sequence>
<reference evidence="3" key="1">
    <citation type="submission" date="2017-09" db="EMBL/GenBank/DDBJ databases">
        <title>Metaegenomics of thermophilic ammonia-oxidizing enrichment culture.</title>
        <authorList>
            <person name="Kato S."/>
            <person name="Suzuki K."/>
        </authorList>
    </citation>
    <scope>NUCLEOTIDE SEQUENCE [LARGE SCALE GENOMIC DNA]</scope>
</reference>
<evidence type="ECO:0000313" key="2">
    <source>
        <dbReference type="EMBL" id="GBD10069.1"/>
    </source>
</evidence>
<comment type="caution">
    <text evidence="2">The sequence shown here is derived from an EMBL/GenBank/DDBJ whole genome shotgun (WGS) entry which is preliminary data.</text>
</comment>
<dbReference type="Proteomes" id="UP000236642">
    <property type="component" value="Unassembled WGS sequence"/>
</dbReference>
<accession>A0A2H5Y9E6</accession>
<feature type="region of interest" description="Disordered" evidence="1">
    <location>
        <begin position="255"/>
        <end position="287"/>
    </location>
</feature>
<gene>
    <name evidence="2" type="ORF">HRbin22_02332</name>
</gene>
<evidence type="ECO:0000256" key="1">
    <source>
        <dbReference type="SAM" id="MobiDB-lite"/>
    </source>
</evidence>
<organism evidence="2 3">
    <name type="scientific">Candidatus Thermoflexus japonica</name>
    <dbReference type="NCBI Taxonomy" id="2035417"/>
    <lineage>
        <taxon>Bacteria</taxon>
        <taxon>Bacillati</taxon>
        <taxon>Chloroflexota</taxon>
        <taxon>Thermoflexia</taxon>
        <taxon>Thermoflexales</taxon>
        <taxon>Thermoflexaceae</taxon>
        <taxon>Thermoflexus</taxon>
    </lineage>
</organism>
<evidence type="ECO:0000313" key="3">
    <source>
        <dbReference type="Proteomes" id="UP000236642"/>
    </source>
</evidence>
<dbReference type="AlphaFoldDB" id="A0A2H5Y9E6"/>
<proteinExistence type="predicted"/>
<dbReference type="EMBL" id="BEHY01000101">
    <property type="protein sequence ID" value="GBD10069.1"/>
    <property type="molecule type" value="Genomic_DNA"/>
</dbReference>
<protein>
    <submittedName>
        <fullName evidence="2">Uncharacterized protein</fullName>
    </submittedName>
</protein>